<keyword evidence="8" id="KW-1185">Reference proteome</keyword>
<dbReference type="InterPro" id="IPR007235">
    <property type="entry name" value="Glyco_trans_28_C"/>
</dbReference>
<evidence type="ECO:0000313" key="7">
    <source>
        <dbReference type="EMBL" id="KHD07587.1"/>
    </source>
</evidence>
<reference evidence="7 8" key="1">
    <citation type="journal article" date="2016" name="Front. Microbiol.">
        <title>Single-Cell (Meta-)Genomics of a Dimorphic Candidatus Thiomargarita nelsonii Reveals Genomic Plasticity.</title>
        <authorList>
            <person name="Flood B.E."/>
            <person name="Fliss P."/>
            <person name="Jones D.S."/>
            <person name="Dick G.J."/>
            <person name="Jain S."/>
            <person name="Kaster A.K."/>
            <person name="Winkel M."/>
            <person name="Mussmann M."/>
            <person name="Bailey J."/>
        </authorList>
    </citation>
    <scope>NUCLEOTIDE SEQUENCE [LARGE SCALE GENOMIC DNA]</scope>
    <source>
        <strain evidence="7">Hydrate Ridge</strain>
    </source>
</reference>
<organism evidence="7 8">
    <name type="scientific">Candidatus Thiomargarita nelsonii</name>
    <dbReference type="NCBI Taxonomy" id="1003181"/>
    <lineage>
        <taxon>Bacteria</taxon>
        <taxon>Pseudomonadati</taxon>
        <taxon>Pseudomonadota</taxon>
        <taxon>Gammaproteobacteria</taxon>
        <taxon>Thiotrichales</taxon>
        <taxon>Thiotrichaceae</taxon>
        <taxon>Thiomargarita</taxon>
    </lineage>
</organism>
<evidence type="ECO:0000256" key="4">
    <source>
        <dbReference type="ARBA" id="ARBA00022679"/>
    </source>
</evidence>
<gene>
    <name evidence="7" type="ORF">PN36_20110</name>
</gene>
<proteinExistence type="inferred from homology"/>
<dbReference type="GO" id="GO:0016758">
    <property type="term" value="F:hexosyltransferase activity"/>
    <property type="evidence" value="ECO:0007669"/>
    <property type="project" value="InterPro"/>
</dbReference>
<dbReference type="PANTHER" id="PTHR12867">
    <property type="entry name" value="GLYCOSYL TRANSFERASE-RELATED"/>
    <property type="match status" value="1"/>
</dbReference>
<dbReference type="AlphaFoldDB" id="A0A0A6PB56"/>
<evidence type="ECO:0000256" key="2">
    <source>
        <dbReference type="ARBA" id="ARBA00006962"/>
    </source>
</evidence>
<protein>
    <recommendedName>
        <fullName evidence="6">Glycosyl transferase family 28 C-terminal domain-containing protein</fullName>
    </recommendedName>
</protein>
<evidence type="ECO:0000256" key="3">
    <source>
        <dbReference type="ARBA" id="ARBA00022676"/>
    </source>
</evidence>
<dbReference type="Proteomes" id="UP000030428">
    <property type="component" value="Unassembled WGS sequence"/>
</dbReference>
<evidence type="ECO:0000256" key="5">
    <source>
        <dbReference type="ARBA" id="ARBA00022824"/>
    </source>
</evidence>
<dbReference type="Pfam" id="PF04101">
    <property type="entry name" value="Glyco_tran_28_C"/>
    <property type="match status" value="1"/>
</dbReference>
<accession>A0A0A6PB56</accession>
<sequence length="158" mass="18234">MIFVTVGTQFPFDRLIKGVDSWLNQSVVAQIGHSAYLPKRMAFYDFLGAKEFDEKFKEADLIVSHAGMGNILKAFDYRKPIIIMPRRSELGEHRNNHQIESSKYFGSFDGIEVVNTVQELQDALSRFTRQQKIEFPVRNDGCELEKLVDNIRSFLREG</sequence>
<keyword evidence="4" id="KW-0808">Transferase</keyword>
<evidence type="ECO:0000313" key="8">
    <source>
        <dbReference type="Proteomes" id="UP000030428"/>
    </source>
</evidence>
<evidence type="ECO:0000259" key="6">
    <source>
        <dbReference type="Pfam" id="PF04101"/>
    </source>
</evidence>
<dbReference type="SUPFAM" id="SSF53756">
    <property type="entry name" value="UDP-Glycosyltransferase/glycogen phosphorylase"/>
    <property type="match status" value="1"/>
</dbReference>
<keyword evidence="3" id="KW-0328">Glycosyltransferase</keyword>
<comment type="subcellular location">
    <subcellularLocation>
        <location evidence="1">Endoplasmic reticulum</location>
    </subcellularLocation>
</comment>
<evidence type="ECO:0000256" key="1">
    <source>
        <dbReference type="ARBA" id="ARBA00004240"/>
    </source>
</evidence>
<name>A0A0A6PB56_9GAMM</name>
<comment type="similarity">
    <text evidence="2">Belongs to the glycosyltransferase 28 family.</text>
</comment>
<dbReference type="InterPro" id="IPR039042">
    <property type="entry name" value="Alg13-like"/>
</dbReference>
<dbReference type="Gene3D" id="3.40.50.2000">
    <property type="entry name" value="Glycogen Phosphorylase B"/>
    <property type="match status" value="1"/>
</dbReference>
<dbReference type="PANTHER" id="PTHR12867:SF6">
    <property type="entry name" value="N-ACETYLGLUCOSAMINYLDIPHOSPHODOLICHOL N-ACETYLGLUCOSAMINYLTRANSFERASE"/>
    <property type="match status" value="1"/>
</dbReference>
<keyword evidence="5" id="KW-0256">Endoplasmic reticulum</keyword>
<feature type="domain" description="Glycosyl transferase family 28 C-terminal" evidence="6">
    <location>
        <begin position="1"/>
        <end position="129"/>
    </location>
</feature>
<dbReference type="EMBL" id="JSZA02000085">
    <property type="protein sequence ID" value="KHD07587.1"/>
    <property type="molecule type" value="Genomic_DNA"/>
</dbReference>
<comment type="caution">
    <text evidence="7">The sequence shown here is derived from an EMBL/GenBank/DDBJ whole genome shotgun (WGS) entry which is preliminary data.</text>
</comment>
<dbReference type="GO" id="GO:0006488">
    <property type="term" value="P:dolichol-linked oligosaccharide biosynthetic process"/>
    <property type="evidence" value="ECO:0007669"/>
    <property type="project" value="InterPro"/>
</dbReference>